<organism evidence="10 11">
    <name type="scientific">Dethiobacter alkaliphilus AHT 1</name>
    <dbReference type="NCBI Taxonomy" id="555088"/>
    <lineage>
        <taxon>Bacteria</taxon>
        <taxon>Bacillati</taxon>
        <taxon>Bacillota</taxon>
        <taxon>Dethiobacteria</taxon>
        <taxon>Dethiobacterales</taxon>
        <taxon>Dethiobacteraceae</taxon>
        <taxon>Dethiobacter</taxon>
    </lineage>
</organism>
<evidence type="ECO:0000256" key="2">
    <source>
        <dbReference type="ARBA" id="ARBA00005236"/>
    </source>
</evidence>
<dbReference type="InterPro" id="IPR003838">
    <property type="entry name" value="ABC3_permease_C"/>
</dbReference>
<feature type="transmembrane region" description="Helical" evidence="7">
    <location>
        <begin position="302"/>
        <end position="331"/>
    </location>
</feature>
<feature type="transmembrane region" description="Helical" evidence="7">
    <location>
        <begin position="258"/>
        <end position="281"/>
    </location>
</feature>
<dbReference type="GO" id="GO:0098797">
    <property type="term" value="C:plasma membrane protein complex"/>
    <property type="evidence" value="ECO:0007669"/>
    <property type="project" value="TreeGrafter"/>
</dbReference>
<comment type="caution">
    <text evidence="10">The sequence shown here is derived from an EMBL/GenBank/DDBJ whole genome shotgun (WGS) entry which is preliminary data.</text>
</comment>
<dbReference type="PANTHER" id="PTHR30489">
    <property type="entry name" value="LIPOPROTEIN-RELEASING SYSTEM TRANSMEMBRANE PROTEIN LOLE"/>
    <property type="match status" value="1"/>
</dbReference>
<evidence type="ECO:0000259" key="8">
    <source>
        <dbReference type="Pfam" id="PF02687"/>
    </source>
</evidence>
<dbReference type="STRING" id="555088.DealDRAFT_0196"/>
<dbReference type="Proteomes" id="UP000006443">
    <property type="component" value="Unassembled WGS sequence"/>
</dbReference>
<feature type="domain" description="MacB-like periplasmic core" evidence="9">
    <location>
        <begin position="19"/>
        <end position="227"/>
    </location>
</feature>
<proteinExistence type="inferred from homology"/>
<evidence type="ECO:0000313" key="11">
    <source>
        <dbReference type="Proteomes" id="UP000006443"/>
    </source>
</evidence>
<dbReference type="AlphaFoldDB" id="C0GCI7"/>
<keyword evidence="3" id="KW-1003">Cell membrane</keyword>
<keyword evidence="4 7" id="KW-0812">Transmembrane</keyword>
<dbReference type="EMBL" id="ACJM01000001">
    <property type="protein sequence ID" value="EEG78922.1"/>
    <property type="molecule type" value="Genomic_DNA"/>
</dbReference>
<name>C0GCI7_DETAL</name>
<comment type="similarity">
    <text evidence="2">Belongs to the ABC-4 integral membrane protein family. LolC/E subfamily.</text>
</comment>
<keyword evidence="6 7" id="KW-0472">Membrane</keyword>
<dbReference type="eggNOG" id="COG4591">
    <property type="taxonomic scope" value="Bacteria"/>
</dbReference>
<dbReference type="InterPro" id="IPR025857">
    <property type="entry name" value="MacB_PCD"/>
</dbReference>
<keyword evidence="5 7" id="KW-1133">Transmembrane helix</keyword>
<dbReference type="Pfam" id="PF12704">
    <property type="entry name" value="MacB_PCD"/>
    <property type="match status" value="1"/>
</dbReference>
<evidence type="ECO:0008006" key="12">
    <source>
        <dbReference type="Google" id="ProtNLM"/>
    </source>
</evidence>
<protein>
    <recommendedName>
        <fullName evidence="12">ABC3 transporter permease protein domain-containing protein</fullName>
    </recommendedName>
</protein>
<evidence type="ECO:0000259" key="9">
    <source>
        <dbReference type="Pfam" id="PF12704"/>
    </source>
</evidence>
<evidence type="ECO:0000256" key="6">
    <source>
        <dbReference type="ARBA" id="ARBA00023136"/>
    </source>
</evidence>
<evidence type="ECO:0000313" key="10">
    <source>
        <dbReference type="EMBL" id="EEG78922.1"/>
    </source>
</evidence>
<comment type="subcellular location">
    <subcellularLocation>
        <location evidence="1">Cell membrane</location>
        <topology evidence="1">Multi-pass membrane protein</topology>
    </subcellularLocation>
</comment>
<dbReference type="InterPro" id="IPR051447">
    <property type="entry name" value="Lipoprotein-release_system"/>
</dbReference>
<evidence type="ECO:0000256" key="7">
    <source>
        <dbReference type="SAM" id="Phobius"/>
    </source>
</evidence>
<sequence length="386" mass="41552">MKFALSIAWRFLISGKGQTLLILAGIAIGISVQLFIGLLINGLQISLVDSTIGNASQITVEAEQKNEVFSDWQEKEELILENIEGIRYTSPTLTLPAFISFDDNAEAAVFRGFLLEQADNIYGISSKIVAGNLPTSDGEVVVGEKLGDDLDLNVGDELTFFNFDGQRGEVIISGFFDLGVSSINESWVISTLETAQEIFERPDSVSALEIQIEDVFEADTLAGQIAELLAGNELTVSNWKEANEELLSGLQGQDISSIMIQIFVVVAVVLGIASVLAISVIQRSKQIGILKAMGVNNQVSSLIFLFQGLILGIAGGILGVIIGLSLSLAFMQFAVNPDGSPVVEIFIDYRFILFSFLIAVVASAFAALIPARKSSRLEPIEVIRNG</sequence>
<dbReference type="GO" id="GO:0044874">
    <property type="term" value="P:lipoprotein localization to outer membrane"/>
    <property type="evidence" value="ECO:0007669"/>
    <property type="project" value="TreeGrafter"/>
</dbReference>
<dbReference type="PANTHER" id="PTHR30489:SF0">
    <property type="entry name" value="LIPOPROTEIN-RELEASING SYSTEM TRANSMEMBRANE PROTEIN LOLE"/>
    <property type="match status" value="1"/>
</dbReference>
<evidence type="ECO:0000256" key="3">
    <source>
        <dbReference type="ARBA" id="ARBA00022475"/>
    </source>
</evidence>
<evidence type="ECO:0000256" key="5">
    <source>
        <dbReference type="ARBA" id="ARBA00022989"/>
    </source>
</evidence>
<dbReference type="RefSeq" id="WP_008513992.1">
    <property type="nucleotide sequence ID" value="NZ_ACJM01000001.1"/>
</dbReference>
<dbReference type="Pfam" id="PF02687">
    <property type="entry name" value="FtsX"/>
    <property type="match status" value="1"/>
</dbReference>
<evidence type="ECO:0000256" key="1">
    <source>
        <dbReference type="ARBA" id="ARBA00004651"/>
    </source>
</evidence>
<keyword evidence="11" id="KW-1185">Reference proteome</keyword>
<feature type="transmembrane region" description="Helical" evidence="7">
    <location>
        <begin position="351"/>
        <end position="369"/>
    </location>
</feature>
<reference evidence="10 11" key="1">
    <citation type="submission" date="2009-02" db="EMBL/GenBank/DDBJ databases">
        <title>Sequencing of the draft genome and assembly of Dethiobacter alkaliphilus AHT 1.</title>
        <authorList>
            <consortium name="US DOE Joint Genome Institute (JGI-PGF)"/>
            <person name="Lucas S."/>
            <person name="Copeland A."/>
            <person name="Lapidus A."/>
            <person name="Glavina del Rio T."/>
            <person name="Dalin E."/>
            <person name="Tice H."/>
            <person name="Bruce D."/>
            <person name="Goodwin L."/>
            <person name="Pitluck S."/>
            <person name="Larimer F."/>
            <person name="Land M.L."/>
            <person name="Hauser L."/>
            <person name="Muyzer G."/>
        </authorList>
    </citation>
    <scope>NUCLEOTIDE SEQUENCE [LARGE SCALE GENOMIC DNA]</scope>
    <source>
        <strain evidence="10 11">AHT 1</strain>
    </source>
</reference>
<evidence type="ECO:0000256" key="4">
    <source>
        <dbReference type="ARBA" id="ARBA00022692"/>
    </source>
</evidence>
<feature type="transmembrane region" description="Helical" evidence="7">
    <location>
        <begin position="20"/>
        <end position="40"/>
    </location>
</feature>
<accession>C0GCI7</accession>
<dbReference type="OrthoDB" id="9770036at2"/>
<gene>
    <name evidence="10" type="ORF">DealDRAFT_0196</name>
</gene>
<feature type="domain" description="ABC3 transporter permease C-terminal" evidence="8">
    <location>
        <begin position="259"/>
        <end position="379"/>
    </location>
</feature>